<keyword evidence="2" id="KW-0378">Hydrolase</keyword>
<protein>
    <recommendedName>
        <fullName evidence="6">GH10 domain-containing protein</fullName>
    </recommendedName>
</protein>
<evidence type="ECO:0000256" key="3">
    <source>
        <dbReference type="ARBA" id="ARBA00023277"/>
    </source>
</evidence>
<gene>
    <name evidence="7" type="ORF">LX32DRAFT_688821</name>
</gene>
<evidence type="ECO:0000256" key="5">
    <source>
        <dbReference type="ARBA" id="ARBA00023326"/>
    </source>
</evidence>
<evidence type="ECO:0000313" key="8">
    <source>
        <dbReference type="Proteomes" id="UP001232148"/>
    </source>
</evidence>
<keyword evidence="5" id="KW-0624">Polysaccharide degradation</keyword>
<dbReference type="SMART" id="SM00633">
    <property type="entry name" value="Glyco_10"/>
    <property type="match status" value="1"/>
</dbReference>
<keyword evidence="4" id="KW-0326">Glycosidase</keyword>
<dbReference type="InterPro" id="IPR017853">
    <property type="entry name" value="GH"/>
</dbReference>
<proteinExistence type="inferred from homology"/>
<dbReference type="SUPFAM" id="SSF51445">
    <property type="entry name" value="(Trans)glycosidases"/>
    <property type="match status" value="1"/>
</dbReference>
<evidence type="ECO:0000259" key="6">
    <source>
        <dbReference type="PROSITE" id="PS51760"/>
    </source>
</evidence>
<accession>A0AAD9M9H4</accession>
<dbReference type="Gene3D" id="3.20.20.80">
    <property type="entry name" value="Glycosidases"/>
    <property type="match status" value="1"/>
</dbReference>
<dbReference type="Proteomes" id="UP001232148">
    <property type="component" value="Unassembled WGS sequence"/>
</dbReference>
<organism evidence="7 8">
    <name type="scientific">Colletotrichum zoysiae</name>
    <dbReference type="NCBI Taxonomy" id="1216348"/>
    <lineage>
        <taxon>Eukaryota</taxon>
        <taxon>Fungi</taxon>
        <taxon>Dikarya</taxon>
        <taxon>Ascomycota</taxon>
        <taxon>Pezizomycotina</taxon>
        <taxon>Sordariomycetes</taxon>
        <taxon>Hypocreomycetidae</taxon>
        <taxon>Glomerellales</taxon>
        <taxon>Glomerellaceae</taxon>
        <taxon>Colletotrichum</taxon>
        <taxon>Colletotrichum graminicola species complex</taxon>
    </lineage>
</organism>
<sequence>MARVRSRQFRTTIGAESAVAVQRVTETALLTIDQRFKNRGKVYFGTATDRGLLQREKNAAIIRANFGQVTPENSMKWQSLNPNQGQYNWGDADYLVDFATQNGKSVRGHTLVWHSQLPTWVSNIRDANTLRNVIRTHVTTVVTRYRGRIRAWSMRSGSPQRQRHDKSMVIN</sequence>
<dbReference type="PANTHER" id="PTHR31490">
    <property type="entry name" value="GLYCOSYL HYDROLASE"/>
    <property type="match status" value="1"/>
</dbReference>
<dbReference type="InterPro" id="IPR001000">
    <property type="entry name" value="GH10_dom"/>
</dbReference>
<evidence type="ECO:0000256" key="1">
    <source>
        <dbReference type="ARBA" id="ARBA00007495"/>
    </source>
</evidence>
<evidence type="ECO:0000256" key="4">
    <source>
        <dbReference type="ARBA" id="ARBA00023295"/>
    </source>
</evidence>
<evidence type="ECO:0000256" key="2">
    <source>
        <dbReference type="ARBA" id="ARBA00022801"/>
    </source>
</evidence>
<dbReference type="PANTHER" id="PTHR31490:SF76">
    <property type="entry name" value="ENDO-1,4-BETA-XYLANASE C"/>
    <property type="match status" value="1"/>
</dbReference>
<reference evidence="7" key="1">
    <citation type="submission" date="2021-06" db="EMBL/GenBank/DDBJ databases">
        <title>Comparative genomics, transcriptomics and evolutionary studies reveal genomic signatures of adaptation to plant cell wall in hemibiotrophic fungi.</title>
        <authorList>
            <consortium name="DOE Joint Genome Institute"/>
            <person name="Baroncelli R."/>
            <person name="Diaz J.F."/>
            <person name="Benocci T."/>
            <person name="Peng M."/>
            <person name="Battaglia E."/>
            <person name="Haridas S."/>
            <person name="Andreopoulos W."/>
            <person name="Labutti K."/>
            <person name="Pangilinan J."/>
            <person name="Floch G.L."/>
            <person name="Makela M.R."/>
            <person name="Henrissat B."/>
            <person name="Grigoriev I.V."/>
            <person name="Crouch J.A."/>
            <person name="De Vries R.P."/>
            <person name="Sukno S.A."/>
            <person name="Thon M.R."/>
        </authorList>
    </citation>
    <scope>NUCLEOTIDE SEQUENCE</scope>
    <source>
        <strain evidence="7">MAFF235873</strain>
    </source>
</reference>
<dbReference type="AlphaFoldDB" id="A0AAD9M9H4"/>
<dbReference type="GO" id="GO:0000272">
    <property type="term" value="P:polysaccharide catabolic process"/>
    <property type="evidence" value="ECO:0007669"/>
    <property type="project" value="UniProtKB-KW"/>
</dbReference>
<dbReference type="GO" id="GO:0031176">
    <property type="term" value="F:endo-1,4-beta-xylanase activity"/>
    <property type="evidence" value="ECO:0007669"/>
    <property type="project" value="UniProtKB-ARBA"/>
</dbReference>
<keyword evidence="8" id="KW-1185">Reference proteome</keyword>
<dbReference type="Pfam" id="PF00331">
    <property type="entry name" value="Glyco_hydro_10"/>
    <property type="match status" value="1"/>
</dbReference>
<comment type="caution">
    <text evidence="7">The sequence shown here is derived from an EMBL/GenBank/DDBJ whole genome shotgun (WGS) entry which is preliminary data.</text>
</comment>
<feature type="domain" description="GH10" evidence="6">
    <location>
        <begin position="26"/>
        <end position="171"/>
    </location>
</feature>
<dbReference type="EMBL" id="MU842810">
    <property type="protein sequence ID" value="KAK2035175.1"/>
    <property type="molecule type" value="Genomic_DNA"/>
</dbReference>
<keyword evidence="3" id="KW-0119">Carbohydrate metabolism</keyword>
<evidence type="ECO:0000313" key="7">
    <source>
        <dbReference type="EMBL" id="KAK2035175.1"/>
    </source>
</evidence>
<dbReference type="InterPro" id="IPR044846">
    <property type="entry name" value="GH10"/>
</dbReference>
<comment type="similarity">
    <text evidence="1">Belongs to the glycosyl hydrolase 10 (cellulase F) family.</text>
</comment>
<dbReference type="PROSITE" id="PS51760">
    <property type="entry name" value="GH10_2"/>
    <property type="match status" value="1"/>
</dbReference>
<name>A0AAD9M9H4_9PEZI</name>